<evidence type="ECO:0000313" key="1">
    <source>
        <dbReference type="EMBL" id="EDN79665.1"/>
    </source>
</evidence>
<reference evidence="1" key="2">
    <citation type="submission" date="2015-05" db="EMBL/GenBank/DDBJ databases">
        <title>Draft genome sequence of Actinomyces odontolyticus (ATCC 17982).</title>
        <authorList>
            <person name="Sudarsanam P."/>
            <person name="Ley R."/>
            <person name="Guruge J."/>
            <person name="Turnbaugh P.J."/>
            <person name="Mahowald M."/>
            <person name="Liep D."/>
            <person name="Gordon J."/>
        </authorList>
    </citation>
    <scope>NUCLEOTIDE SEQUENCE</scope>
    <source>
        <strain evidence="1">ATCC 17982</strain>
    </source>
</reference>
<keyword evidence="2" id="KW-1185">Reference proteome</keyword>
<dbReference type="HOGENOM" id="CLU_3303439_0_0_11"/>
<dbReference type="Proteomes" id="UP000003553">
    <property type="component" value="Unassembled WGS sequence"/>
</dbReference>
<dbReference type="AlphaFoldDB" id="A7B8Z1"/>
<accession>A7B8Z1</accession>
<proteinExistence type="predicted"/>
<organism evidence="1 2">
    <name type="scientific">Schaalia dentiphila ATCC 17982</name>
    <dbReference type="NCBI Taxonomy" id="411466"/>
    <lineage>
        <taxon>Bacteria</taxon>
        <taxon>Bacillati</taxon>
        <taxon>Actinomycetota</taxon>
        <taxon>Actinomycetes</taxon>
        <taxon>Actinomycetales</taxon>
        <taxon>Actinomycetaceae</taxon>
        <taxon>Schaalia</taxon>
        <taxon>Schaalia dentiphila</taxon>
    </lineage>
</organism>
<dbReference type="EMBL" id="AAYI02000004">
    <property type="protein sequence ID" value="EDN79665.1"/>
    <property type="molecule type" value="Genomic_DNA"/>
</dbReference>
<protein>
    <submittedName>
        <fullName evidence="1">Uncharacterized protein</fullName>
    </submittedName>
</protein>
<evidence type="ECO:0000313" key="2">
    <source>
        <dbReference type="Proteomes" id="UP000003553"/>
    </source>
</evidence>
<sequence length="39" mass="4419">MWTLGHLSDMHTAQLEELSHNGTARHPDAHQIVISSIRK</sequence>
<name>A7B8Z1_9ACTO</name>
<comment type="caution">
    <text evidence="1">The sequence shown here is derived from an EMBL/GenBank/DDBJ whole genome shotgun (WGS) entry which is preliminary data.</text>
</comment>
<reference evidence="1" key="1">
    <citation type="submission" date="2007-04" db="EMBL/GenBank/DDBJ databases">
        <authorList>
            <person name="Fulton L."/>
            <person name="Clifton S."/>
            <person name="Fulton B."/>
            <person name="Xu J."/>
            <person name="Minx P."/>
            <person name="Pepin K.H."/>
            <person name="Johnson M."/>
            <person name="Thiruvilangam P."/>
            <person name="Bhonagiri V."/>
            <person name="Nash W.E."/>
            <person name="Mardis E.R."/>
            <person name="Wilson R.K."/>
        </authorList>
    </citation>
    <scope>NUCLEOTIDE SEQUENCE [LARGE SCALE GENOMIC DNA]</scope>
    <source>
        <strain evidence="1">ATCC 17982</strain>
    </source>
</reference>
<gene>
    <name evidence="1" type="ORF">ACTODO_00091</name>
</gene>